<evidence type="ECO:0000256" key="1">
    <source>
        <dbReference type="ARBA" id="ARBA00004370"/>
    </source>
</evidence>
<dbReference type="Gene3D" id="1.10.287.950">
    <property type="entry name" value="Methyl-accepting chemotaxis protein"/>
    <property type="match status" value="1"/>
</dbReference>
<dbReference type="EMBL" id="VDDC01000013">
    <property type="protein sequence ID" value="TNH39699.1"/>
    <property type="molecule type" value="Genomic_DNA"/>
</dbReference>
<dbReference type="Gene3D" id="6.10.340.10">
    <property type="match status" value="1"/>
</dbReference>
<dbReference type="PROSITE" id="PS50111">
    <property type="entry name" value="CHEMOTAXIS_TRANSDUC_2"/>
    <property type="match status" value="1"/>
</dbReference>
<dbReference type="GO" id="GO:0016020">
    <property type="term" value="C:membrane"/>
    <property type="evidence" value="ECO:0007669"/>
    <property type="project" value="UniProtKB-SubCell"/>
</dbReference>
<evidence type="ECO:0000259" key="7">
    <source>
        <dbReference type="PROSITE" id="PS50111"/>
    </source>
</evidence>
<dbReference type="SUPFAM" id="SSF158472">
    <property type="entry name" value="HAMP domain-like"/>
    <property type="match status" value="1"/>
</dbReference>
<dbReference type="PANTHER" id="PTHR43531">
    <property type="entry name" value="PROTEIN ICFG"/>
    <property type="match status" value="1"/>
</dbReference>
<dbReference type="Pfam" id="PF00672">
    <property type="entry name" value="HAMP"/>
    <property type="match status" value="1"/>
</dbReference>
<protein>
    <submittedName>
        <fullName evidence="9">Methyl-accepting chemotaxis protein</fullName>
    </submittedName>
</protein>
<name>A0A5C4R6Y2_9RHOB</name>
<gene>
    <name evidence="9" type="ORF">FHD67_08280</name>
</gene>
<proteinExistence type="inferred from homology"/>
<feature type="domain" description="HAMP" evidence="8">
    <location>
        <begin position="407"/>
        <end position="463"/>
    </location>
</feature>
<keyword evidence="5" id="KW-0175">Coiled coil</keyword>
<reference evidence="9 10" key="1">
    <citation type="submission" date="2019-06" db="EMBL/GenBank/DDBJ databases">
        <authorList>
            <person name="Li J."/>
        </authorList>
    </citation>
    <scope>NUCLEOTIDE SEQUENCE [LARGE SCALE GENOMIC DNA]</scope>
    <source>
        <strain evidence="9 10">CGMCC 1.8012</strain>
    </source>
</reference>
<dbReference type="GO" id="GO:0007165">
    <property type="term" value="P:signal transduction"/>
    <property type="evidence" value="ECO:0007669"/>
    <property type="project" value="UniProtKB-KW"/>
</dbReference>
<evidence type="ECO:0000313" key="9">
    <source>
        <dbReference type="EMBL" id="TNH39699.1"/>
    </source>
</evidence>
<dbReference type="PROSITE" id="PS50885">
    <property type="entry name" value="HAMP"/>
    <property type="match status" value="2"/>
</dbReference>
<feature type="transmembrane region" description="Helical" evidence="6">
    <location>
        <begin position="313"/>
        <end position="332"/>
    </location>
</feature>
<keyword evidence="2" id="KW-0145">Chemotaxis</keyword>
<keyword evidence="6" id="KW-0472">Membrane</keyword>
<feature type="domain" description="HAMP" evidence="8">
    <location>
        <begin position="333"/>
        <end position="386"/>
    </location>
</feature>
<evidence type="ECO:0000313" key="10">
    <source>
        <dbReference type="Proteomes" id="UP000304880"/>
    </source>
</evidence>
<dbReference type="InterPro" id="IPR004089">
    <property type="entry name" value="MCPsignal_dom"/>
</dbReference>
<feature type="domain" description="Methyl-accepting transducer" evidence="7">
    <location>
        <begin position="468"/>
        <end position="697"/>
    </location>
</feature>
<dbReference type="SMART" id="SM00304">
    <property type="entry name" value="HAMP"/>
    <property type="match status" value="2"/>
</dbReference>
<comment type="similarity">
    <text evidence="3">Belongs to the methyl-accepting chemotaxis (MCP) protein family.</text>
</comment>
<dbReference type="SUPFAM" id="SSF58104">
    <property type="entry name" value="Methyl-accepting chemotaxis protein (MCP) signaling domain"/>
    <property type="match status" value="1"/>
</dbReference>
<dbReference type="Proteomes" id="UP000304880">
    <property type="component" value="Unassembled WGS sequence"/>
</dbReference>
<evidence type="ECO:0000256" key="5">
    <source>
        <dbReference type="SAM" id="Coils"/>
    </source>
</evidence>
<dbReference type="FunFam" id="1.10.287.950:FF:000001">
    <property type="entry name" value="Methyl-accepting chemotaxis sensory transducer"/>
    <property type="match status" value="1"/>
</dbReference>
<dbReference type="CDD" id="cd12913">
    <property type="entry name" value="PDC1_MCP_like"/>
    <property type="match status" value="1"/>
</dbReference>
<evidence type="ECO:0000259" key="8">
    <source>
        <dbReference type="PROSITE" id="PS50885"/>
    </source>
</evidence>
<sequence>MPFRSISIRAKLALSAAALTAFAIVAVIALTTSLMTRDSARESEAHAGALMTGYAATIAQEVGSVIDTVRTGVAGIEGAIADDPANRDALASIVTTILRTRPDLVGMTLALEPDALGPDGAHLGSPYADAAGRFVPYFFYAPDGSIGIEQLDMRPEAGTDSWYDRPLREDRSLITPPYLYPVNGAEVLMTTVSGVVRDGTRPVGVLTGDVSLDRLSARIEELRPFGDGRVRLVSSGGLWIAHEDRALLGQPVQAADQALMAAGPMHYAEVEGQQSMVLTGSVAFPGMDESWTLMMHVPRATVMAHVTQTRDRAVLTAALMLLGTLVVVWFGAQIISRPIEGMTAAMTRLADGDLETPVPHAGRGDEIGAMAGAMQVFRDRALTARRLEAEAEAARDARDRDARAEAERQARVVREIGTGLDRLAAGDMTHQIASPAHDPFPQGYDSLRLAFNGVVGGLSDTIRRITDVANQVRGGADEINMAAGELSSRAETQAATLEQSAAALNQMNESLRQTAERAREAERASGQNRDIAQTSAAVVADAVTAMQGIQRSSEQITRIIGVIDDIAFQTNLLALNAGVEAARAGEAGRGFAVVASEVRGLAQRAAESAREVRGLISQSAAQVRTGSDLVGRTGDSLGVILQKASDVSEQIAAIALATAEQSIGLSEINSGVNQLDQVTQQNAAVAEQATAASMSLRQQAQVLSTEMGAFTVTDQAPPAQRPSLAPDFAVEARPIRVAAPAGRGQMLEF</sequence>
<keyword evidence="4" id="KW-0807">Transducer</keyword>
<dbReference type="Pfam" id="PF00015">
    <property type="entry name" value="MCPsignal"/>
    <property type="match status" value="1"/>
</dbReference>
<evidence type="ECO:0000256" key="3">
    <source>
        <dbReference type="ARBA" id="ARBA00029447"/>
    </source>
</evidence>
<dbReference type="GO" id="GO:0006935">
    <property type="term" value="P:chemotaxis"/>
    <property type="evidence" value="ECO:0007669"/>
    <property type="project" value="UniProtKB-KW"/>
</dbReference>
<dbReference type="GO" id="GO:0004888">
    <property type="term" value="F:transmembrane signaling receptor activity"/>
    <property type="evidence" value="ECO:0007669"/>
    <property type="project" value="InterPro"/>
</dbReference>
<dbReference type="RefSeq" id="WP_052715292.1">
    <property type="nucleotide sequence ID" value="NZ_VDDC01000013.1"/>
</dbReference>
<comment type="caution">
    <text evidence="9">The sequence shown here is derived from an EMBL/GenBank/DDBJ whole genome shotgun (WGS) entry which is preliminary data.</text>
</comment>
<accession>A0A5C4R6Y2</accession>
<evidence type="ECO:0000256" key="6">
    <source>
        <dbReference type="SAM" id="Phobius"/>
    </source>
</evidence>
<dbReference type="InterPro" id="IPR003660">
    <property type="entry name" value="HAMP_dom"/>
</dbReference>
<keyword evidence="10" id="KW-1185">Reference proteome</keyword>
<dbReference type="Pfam" id="PF22673">
    <property type="entry name" value="MCP-like_PDC_1"/>
    <property type="match status" value="1"/>
</dbReference>
<dbReference type="AlphaFoldDB" id="A0A5C4R6Y2"/>
<feature type="coiled-coil region" evidence="5">
    <location>
        <begin position="487"/>
        <end position="524"/>
    </location>
</feature>
<keyword evidence="6" id="KW-0812">Transmembrane</keyword>
<dbReference type="PANTHER" id="PTHR43531:SF11">
    <property type="entry name" value="METHYL-ACCEPTING CHEMOTAXIS PROTEIN 3"/>
    <property type="match status" value="1"/>
</dbReference>
<dbReference type="SMART" id="SM00283">
    <property type="entry name" value="MA"/>
    <property type="match status" value="1"/>
</dbReference>
<comment type="subcellular location">
    <subcellularLocation>
        <location evidence="1">Membrane</location>
    </subcellularLocation>
</comment>
<organism evidence="9 10">
    <name type="scientific">Paracoccus haeundaensis</name>
    <dbReference type="NCBI Taxonomy" id="225362"/>
    <lineage>
        <taxon>Bacteria</taxon>
        <taxon>Pseudomonadati</taxon>
        <taxon>Pseudomonadota</taxon>
        <taxon>Alphaproteobacteria</taxon>
        <taxon>Rhodobacterales</taxon>
        <taxon>Paracoccaceae</taxon>
        <taxon>Paracoccus</taxon>
    </lineage>
</organism>
<evidence type="ECO:0000256" key="2">
    <source>
        <dbReference type="ARBA" id="ARBA00022500"/>
    </source>
</evidence>
<dbReference type="Gene3D" id="3.30.450.20">
    <property type="entry name" value="PAS domain"/>
    <property type="match status" value="1"/>
</dbReference>
<dbReference type="CDD" id="cd06225">
    <property type="entry name" value="HAMP"/>
    <property type="match status" value="1"/>
</dbReference>
<dbReference type="CDD" id="cd11386">
    <property type="entry name" value="MCP_signal"/>
    <property type="match status" value="1"/>
</dbReference>
<keyword evidence="6" id="KW-1133">Transmembrane helix</keyword>
<dbReference type="PRINTS" id="PR00260">
    <property type="entry name" value="CHEMTRNSDUCR"/>
</dbReference>
<dbReference type="InterPro" id="IPR004090">
    <property type="entry name" value="Chemotax_Me-accpt_rcpt"/>
</dbReference>
<evidence type="ECO:0000256" key="4">
    <source>
        <dbReference type="PROSITE-ProRule" id="PRU00284"/>
    </source>
</evidence>
<dbReference type="InterPro" id="IPR051310">
    <property type="entry name" value="MCP_chemotaxis"/>
</dbReference>